<dbReference type="CDD" id="cd13690">
    <property type="entry name" value="PBP2_GluB"/>
    <property type="match status" value="1"/>
</dbReference>
<dbReference type="Proteomes" id="UP001183388">
    <property type="component" value="Unassembled WGS sequence"/>
</dbReference>
<name>A0ABU2L281_9ACTN</name>
<comment type="caution">
    <text evidence="7">The sequence shown here is derived from an EMBL/GenBank/DDBJ whole genome shotgun (WGS) entry which is preliminary data.</text>
</comment>
<keyword evidence="2" id="KW-0813">Transport</keyword>
<feature type="domain" description="Solute-binding protein family 3/N-terminal" evidence="6">
    <location>
        <begin position="34"/>
        <end position="256"/>
    </location>
</feature>
<evidence type="ECO:0000256" key="1">
    <source>
        <dbReference type="ARBA" id="ARBA00010333"/>
    </source>
</evidence>
<sequence>MRLRKATTLAAPVLVLALAATACGGGGDGDGDGGITIGIKYDQPGVGLRDADGEFSGFDVDVATYIAGELGYEPEEITWQEAPSADRENMLRRGDVDMIVASYSITAERADQVAFAGPYFLAHQDLLIRTDAEAPTEEGIGDLTLCSVGGSTSAQRMEEEYGANLQNFQTYSECLDGIVGGSLDALTTDDAILAGYAAQDEYAGELALAGLNLSDEFYGVGLPLDSDRVDAVNEAITQMVDDGSWDRFVEENFGPSGYEPEAAPAIGSGPTAE</sequence>
<dbReference type="InterPro" id="IPR001638">
    <property type="entry name" value="Solute-binding_3/MltF_N"/>
</dbReference>
<comment type="similarity">
    <text evidence="1">Belongs to the bacterial solute-binding protein 3 family.</text>
</comment>
<dbReference type="EMBL" id="JAVREN010000002">
    <property type="protein sequence ID" value="MDT0305607.1"/>
    <property type="molecule type" value="Genomic_DNA"/>
</dbReference>
<dbReference type="RefSeq" id="WP_311628524.1">
    <property type="nucleotide sequence ID" value="NZ_JAVREN010000002.1"/>
</dbReference>
<accession>A0ABU2L281</accession>
<organism evidence="7 8">
    <name type="scientific">Streptomyces boetiae</name>
    <dbReference type="NCBI Taxonomy" id="3075541"/>
    <lineage>
        <taxon>Bacteria</taxon>
        <taxon>Bacillati</taxon>
        <taxon>Actinomycetota</taxon>
        <taxon>Actinomycetes</taxon>
        <taxon>Kitasatosporales</taxon>
        <taxon>Streptomycetaceae</taxon>
        <taxon>Streptomyces</taxon>
    </lineage>
</organism>
<dbReference type="Pfam" id="PF00497">
    <property type="entry name" value="SBP_bac_3"/>
    <property type="match status" value="1"/>
</dbReference>
<protein>
    <submittedName>
        <fullName evidence="7">Glutamate ABC transporter substrate-binding protein</fullName>
    </submittedName>
</protein>
<evidence type="ECO:0000256" key="2">
    <source>
        <dbReference type="ARBA" id="ARBA00022448"/>
    </source>
</evidence>
<evidence type="ECO:0000256" key="5">
    <source>
        <dbReference type="SAM" id="SignalP"/>
    </source>
</evidence>
<dbReference type="PANTHER" id="PTHR30085:SF6">
    <property type="entry name" value="ABC TRANSPORTER GLUTAMINE-BINDING PROTEIN GLNH"/>
    <property type="match status" value="1"/>
</dbReference>
<reference evidence="8" key="1">
    <citation type="submission" date="2023-07" db="EMBL/GenBank/DDBJ databases">
        <title>30 novel species of actinomycetes from the DSMZ collection.</title>
        <authorList>
            <person name="Nouioui I."/>
        </authorList>
    </citation>
    <scope>NUCLEOTIDE SEQUENCE [LARGE SCALE GENOMIC DNA]</scope>
    <source>
        <strain evidence="8">DSM 44917</strain>
    </source>
</reference>
<keyword evidence="8" id="KW-1185">Reference proteome</keyword>
<dbReference type="PROSITE" id="PS51257">
    <property type="entry name" value="PROKAR_LIPOPROTEIN"/>
    <property type="match status" value="1"/>
</dbReference>
<evidence type="ECO:0000256" key="3">
    <source>
        <dbReference type="ARBA" id="ARBA00022729"/>
    </source>
</evidence>
<evidence type="ECO:0000256" key="4">
    <source>
        <dbReference type="SAM" id="MobiDB-lite"/>
    </source>
</evidence>
<dbReference type="InterPro" id="IPR051455">
    <property type="entry name" value="Bact_solute-bind_prot3"/>
</dbReference>
<dbReference type="Gene3D" id="3.40.190.10">
    <property type="entry name" value="Periplasmic binding protein-like II"/>
    <property type="match status" value="2"/>
</dbReference>
<keyword evidence="3 5" id="KW-0732">Signal</keyword>
<gene>
    <name evidence="7" type="ORF">RM780_01335</name>
</gene>
<proteinExistence type="inferred from homology"/>
<dbReference type="SUPFAM" id="SSF53850">
    <property type="entry name" value="Periplasmic binding protein-like II"/>
    <property type="match status" value="1"/>
</dbReference>
<feature type="signal peptide" evidence="5">
    <location>
        <begin position="1"/>
        <end position="22"/>
    </location>
</feature>
<dbReference type="SMART" id="SM00062">
    <property type="entry name" value="PBPb"/>
    <property type="match status" value="1"/>
</dbReference>
<dbReference type="PANTHER" id="PTHR30085">
    <property type="entry name" value="AMINO ACID ABC TRANSPORTER PERMEASE"/>
    <property type="match status" value="1"/>
</dbReference>
<feature type="region of interest" description="Disordered" evidence="4">
    <location>
        <begin position="253"/>
        <end position="273"/>
    </location>
</feature>
<feature type="chain" id="PRO_5045567327" evidence="5">
    <location>
        <begin position="23"/>
        <end position="273"/>
    </location>
</feature>
<evidence type="ECO:0000313" key="7">
    <source>
        <dbReference type="EMBL" id="MDT0305607.1"/>
    </source>
</evidence>
<evidence type="ECO:0000313" key="8">
    <source>
        <dbReference type="Proteomes" id="UP001183388"/>
    </source>
</evidence>
<evidence type="ECO:0000259" key="6">
    <source>
        <dbReference type="SMART" id="SM00062"/>
    </source>
</evidence>